<dbReference type="InterPro" id="IPR003018">
    <property type="entry name" value="GAF"/>
</dbReference>
<dbReference type="RefSeq" id="WP_163668564.1">
    <property type="nucleotide sequence ID" value="NZ_QZCE01000002.1"/>
</dbReference>
<dbReference type="Gene3D" id="3.30.450.40">
    <property type="match status" value="1"/>
</dbReference>
<reference evidence="2 3" key="1">
    <citation type="journal article" date="2020" name="Microb. Ecol.">
        <title>Ecogenomics of the Marine Benthic Filamentous Cyanobacterium Adonisia.</title>
        <authorList>
            <person name="Walter J.M."/>
            <person name="Coutinho F.H."/>
            <person name="Leomil L."/>
            <person name="Hargreaves P.I."/>
            <person name="Campeao M.E."/>
            <person name="Vieira V.V."/>
            <person name="Silva B.S."/>
            <person name="Fistarol G.O."/>
            <person name="Salomon P.S."/>
            <person name="Sawabe T."/>
            <person name="Mino S."/>
            <person name="Hosokawa M."/>
            <person name="Miyashita H."/>
            <person name="Maruyama F."/>
            <person name="van Verk M.C."/>
            <person name="Dutilh B.E."/>
            <person name="Thompson C.C."/>
            <person name="Thompson F.L."/>
        </authorList>
    </citation>
    <scope>NUCLEOTIDE SEQUENCE [LARGE SCALE GENOMIC DNA]</scope>
    <source>
        <strain evidence="2 3">CCMR0082</strain>
    </source>
</reference>
<dbReference type="AlphaFoldDB" id="A0A6M0SD65"/>
<protein>
    <submittedName>
        <fullName evidence="2">Sensor protein</fullName>
    </submittedName>
</protein>
<comment type="caution">
    <text evidence="2">The sequence shown here is derived from an EMBL/GenBank/DDBJ whole genome shotgun (WGS) entry which is preliminary data.</text>
</comment>
<name>A0A6M0SD65_9CYAN</name>
<organism evidence="2 3">
    <name type="scientific">Adonisia turfae CCMR0082</name>
    <dbReference type="NCBI Taxonomy" id="2304604"/>
    <lineage>
        <taxon>Bacteria</taxon>
        <taxon>Bacillati</taxon>
        <taxon>Cyanobacteriota</taxon>
        <taxon>Adonisia</taxon>
        <taxon>Adonisia turfae</taxon>
    </lineage>
</organism>
<sequence>MDISLFRSLAGQYDTLRFTRSVEMMNVISQQIEDQILQHQLAVDFYAGFQRFSNFPEQMRRYSRLGSVCRRVYVFGVPDCQPPSIQGVEFIELSPTSALAQEWFLFVDTSEFWATLVAQETENQPGTSGRQYDALWSYDEAVVDRIALLMSQVMESMYRPVKERLYSQQYMHIAEINSRMLELIEQTDKVSQRRWQQLRTVHNIAEMSSNSPSKLLQNTAIILQSVFGAAGVAISFKLDNDYYTVPVLVGEANGKGRKISLAKGISGQVMCQGRLVQIRDTNQRTDVDVVMPTAQSLIAAPLVCRKISGAISIGAPESNHWNDEDAKTLMAIAKVVALQFEQLLVKKNQPNSTKNSNSAPVHGVPHRIDMAI</sequence>
<proteinExistence type="predicted"/>
<dbReference type="SUPFAM" id="SSF55781">
    <property type="entry name" value="GAF domain-like"/>
    <property type="match status" value="1"/>
</dbReference>
<dbReference type="SMART" id="SM00065">
    <property type="entry name" value="GAF"/>
    <property type="match status" value="1"/>
</dbReference>
<gene>
    <name evidence="2" type="ORF">D0962_27310</name>
</gene>
<feature type="domain" description="GAF" evidence="1">
    <location>
        <begin position="211"/>
        <end position="350"/>
    </location>
</feature>
<dbReference type="Proteomes" id="UP000473574">
    <property type="component" value="Unassembled WGS sequence"/>
</dbReference>
<evidence type="ECO:0000313" key="3">
    <source>
        <dbReference type="Proteomes" id="UP000473574"/>
    </source>
</evidence>
<dbReference type="Pfam" id="PF10069">
    <property type="entry name" value="DICT"/>
    <property type="match status" value="1"/>
</dbReference>
<dbReference type="InterPro" id="IPR029016">
    <property type="entry name" value="GAF-like_dom_sf"/>
</dbReference>
<dbReference type="Pfam" id="PF01590">
    <property type="entry name" value="GAF"/>
    <property type="match status" value="1"/>
</dbReference>
<dbReference type="EMBL" id="QZCE01000002">
    <property type="protein sequence ID" value="NEZ66424.1"/>
    <property type="molecule type" value="Genomic_DNA"/>
</dbReference>
<dbReference type="InterPro" id="IPR019278">
    <property type="entry name" value="DICT_dom"/>
</dbReference>
<accession>A0A6M0SD65</accession>
<evidence type="ECO:0000313" key="2">
    <source>
        <dbReference type="EMBL" id="NEZ66424.1"/>
    </source>
</evidence>
<evidence type="ECO:0000259" key="1">
    <source>
        <dbReference type="SMART" id="SM00065"/>
    </source>
</evidence>